<evidence type="ECO:0000256" key="1">
    <source>
        <dbReference type="SAM" id="MobiDB-lite"/>
    </source>
</evidence>
<gene>
    <name evidence="2" type="ORF">WMSIL1_LOCUS907</name>
</gene>
<dbReference type="EMBL" id="CABIJS010000022">
    <property type="protein sequence ID" value="VUZ39791.1"/>
    <property type="molecule type" value="Genomic_DNA"/>
</dbReference>
<evidence type="ECO:0000313" key="2">
    <source>
        <dbReference type="EMBL" id="VUZ39791.1"/>
    </source>
</evidence>
<proteinExistence type="predicted"/>
<dbReference type="Proteomes" id="UP000321570">
    <property type="component" value="Unassembled WGS sequence"/>
</dbReference>
<sequence length="118" mass="13343">MNGAMVAMHHSNCSRELVCVRTTSNNKSRGDDGLKKPPPIPPKPKTKRVFNGWKIIPDTVQEKLSRMTEKKPLNFSCDLEKPRKEEKPHSFVKISEGCLDDFEKATNSDDEIFIVTTA</sequence>
<feature type="region of interest" description="Disordered" evidence="1">
    <location>
        <begin position="24"/>
        <end position="48"/>
    </location>
</feature>
<accession>A0A564XXM8</accession>
<name>A0A564XXM8_HYMDI</name>
<reference evidence="2 3" key="1">
    <citation type="submission" date="2019-07" db="EMBL/GenBank/DDBJ databases">
        <authorList>
            <person name="Jastrzebski P J."/>
            <person name="Paukszto L."/>
            <person name="Jastrzebski P J."/>
        </authorList>
    </citation>
    <scope>NUCLEOTIDE SEQUENCE [LARGE SCALE GENOMIC DNA]</scope>
    <source>
        <strain evidence="2 3">WMS-il1</strain>
    </source>
</reference>
<evidence type="ECO:0000313" key="3">
    <source>
        <dbReference type="Proteomes" id="UP000321570"/>
    </source>
</evidence>
<protein>
    <submittedName>
        <fullName evidence="2">Uncharacterized protein</fullName>
    </submittedName>
</protein>
<feature type="non-terminal residue" evidence="2">
    <location>
        <position position="118"/>
    </location>
</feature>
<keyword evidence="3" id="KW-1185">Reference proteome</keyword>
<dbReference type="AlphaFoldDB" id="A0A564XXM8"/>
<organism evidence="2 3">
    <name type="scientific">Hymenolepis diminuta</name>
    <name type="common">Rat tapeworm</name>
    <dbReference type="NCBI Taxonomy" id="6216"/>
    <lineage>
        <taxon>Eukaryota</taxon>
        <taxon>Metazoa</taxon>
        <taxon>Spiralia</taxon>
        <taxon>Lophotrochozoa</taxon>
        <taxon>Platyhelminthes</taxon>
        <taxon>Cestoda</taxon>
        <taxon>Eucestoda</taxon>
        <taxon>Cyclophyllidea</taxon>
        <taxon>Hymenolepididae</taxon>
        <taxon>Hymenolepis</taxon>
    </lineage>
</organism>